<protein>
    <submittedName>
        <fullName evidence="9">Cytoplasmic protein NCK2-like</fullName>
    </submittedName>
</protein>
<feature type="domain" description="SH3" evidence="7">
    <location>
        <begin position="109"/>
        <end position="168"/>
    </location>
</feature>
<dbReference type="Gene3D" id="3.30.505.10">
    <property type="entry name" value="SH2 domain"/>
    <property type="match status" value="1"/>
</dbReference>
<feature type="domain" description="SH3" evidence="7">
    <location>
        <begin position="184"/>
        <end position="246"/>
    </location>
</feature>
<dbReference type="PROSITE" id="PS50002">
    <property type="entry name" value="SH3"/>
    <property type="match status" value="2"/>
</dbReference>
<gene>
    <name evidence="9" type="primary">LOC106818156</name>
</gene>
<dbReference type="CDD" id="cd11766">
    <property type="entry name" value="SH3_Nck_2"/>
    <property type="match status" value="1"/>
</dbReference>
<dbReference type="InterPro" id="IPR036028">
    <property type="entry name" value="SH3-like_dom_sf"/>
</dbReference>
<evidence type="ECO:0000313" key="8">
    <source>
        <dbReference type="Proteomes" id="UP000695022"/>
    </source>
</evidence>
<feature type="compositionally biased region" description="Low complexity" evidence="5">
    <location>
        <begin position="252"/>
        <end position="270"/>
    </location>
</feature>
<evidence type="ECO:0000256" key="1">
    <source>
        <dbReference type="ARBA" id="ARBA00022443"/>
    </source>
</evidence>
<dbReference type="SUPFAM" id="SSF50044">
    <property type="entry name" value="SH3-domain"/>
    <property type="match status" value="2"/>
</dbReference>
<name>A0ABM1F1P5_PRICU</name>
<dbReference type="Gene3D" id="2.30.30.40">
    <property type="entry name" value="SH3 Domains"/>
    <property type="match status" value="2"/>
</dbReference>
<evidence type="ECO:0000256" key="2">
    <source>
        <dbReference type="ARBA" id="ARBA00022999"/>
    </source>
</evidence>
<proteinExistence type="predicted"/>
<evidence type="ECO:0000259" key="6">
    <source>
        <dbReference type="PROSITE" id="PS50001"/>
    </source>
</evidence>
<dbReference type="GeneID" id="106818156"/>
<evidence type="ECO:0000259" key="7">
    <source>
        <dbReference type="PROSITE" id="PS50002"/>
    </source>
</evidence>
<dbReference type="InterPro" id="IPR051184">
    <property type="entry name" value="Tyrosine-phos_adapter"/>
</dbReference>
<dbReference type="PROSITE" id="PS50001">
    <property type="entry name" value="SH2"/>
    <property type="match status" value="1"/>
</dbReference>
<feature type="region of interest" description="Disordered" evidence="5">
    <location>
        <begin position="252"/>
        <end position="302"/>
    </location>
</feature>
<accession>A0ABM1F1P5</accession>
<feature type="region of interest" description="Disordered" evidence="5">
    <location>
        <begin position="19"/>
        <end position="84"/>
    </location>
</feature>
<feature type="compositionally biased region" description="Pro residues" evidence="5">
    <location>
        <begin position="271"/>
        <end position="282"/>
    </location>
</feature>
<evidence type="ECO:0000256" key="5">
    <source>
        <dbReference type="SAM" id="MobiDB-lite"/>
    </source>
</evidence>
<feature type="non-terminal residue" evidence="9">
    <location>
        <position position="347"/>
    </location>
</feature>
<keyword evidence="8" id="KW-1185">Reference proteome</keyword>
<dbReference type="InterPro" id="IPR000980">
    <property type="entry name" value="SH2"/>
</dbReference>
<dbReference type="PANTHER" id="PTHR19969:SF14">
    <property type="entry name" value="DREADLOCKS, ISOFORM B"/>
    <property type="match status" value="1"/>
</dbReference>
<dbReference type="InterPro" id="IPR036860">
    <property type="entry name" value="SH2_dom_sf"/>
</dbReference>
<keyword evidence="2 3" id="KW-0727">SH2 domain</keyword>
<dbReference type="RefSeq" id="XP_014678366.1">
    <property type="nucleotide sequence ID" value="XM_014822880.1"/>
</dbReference>
<dbReference type="SUPFAM" id="SSF55550">
    <property type="entry name" value="SH2 domain"/>
    <property type="match status" value="1"/>
</dbReference>
<dbReference type="InterPro" id="IPR001452">
    <property type="entry name" value="SH3_domain"/>
</dbReference>
<dbReference type="PANTHER" id="PTHR19969">
    <property type="entry name" value="SH2-SH3 ADAPTOR PROTEIN-RELATED"/>
    <property type="match status" value="1"/>
</dbReference>
<feature type="compositionally biased region" description="Polar residues" evidence="5">
    <location>
        <begin position="28"/>
        <end position="39"/>
    </location>
</feature>
<feature type="compositionally biased region" description="Basic and acidic residues" evidence="5">
    <location>
        <begin position="333"/>
        <end position="347"/>
    </location>
</feature>
<feature type="domain" description="SH2" evidence="6">
    <location>
        <begin position="309"/>
        <end position="347"/>
    </location>
</feature>
<dbReference type="PRINTS" id="PR00499">
    <property type="entry name" value="P67PHOX"/>
</dbReference>
<dbReference type="SMART" id="SM00326">
    <property type="entry name" value="SH3"/>
    <property type="match status" value="2"/>
</dbReference>
<feature type="compositionally biased region" description="Low complexity" evidence="5">
    <location>
        <begin position="283"/>
        <end position="297"/>
    </location>
</feature>
<organism evidence="8 9">
    <name type="scientific">Priapulus caudatus</name>
    <name type="common">Priapulid worm</name>
    <dbReference type="NCBI Taxonomy" id="37621"/>
    <lineage>
        <taxon>Eukaryota</taxon>
        <taxon>Metazoa</taxon>
        <taxon>Ecdysozoa</taxon>
        <taxon>Scalidophora</taxon>
        <taxon>Priapulida</taxon>
        <taxon>Priapulimorpha</taxon>
        <taxon>Priapulimorphida</taxon>
        <taxon>Priapulidae</taxon>
        <taxon>Priapulus</taxon>
    </lineage>
</organism>
<dbReference type="Pfam" id="PF00018">
    <property type="entry name" value="SH3_1"/>
    <property type="match status" value="1"/>
</dbReference>
<dbReference type="PRINTS" id="PR00452">
    <property type="entry name" value="SH3DOMAIN"/>
</dbReference>
<feature type="region of interest" description="Disordered" evidence="5">
    <location>
        <begin position="325"/>
        <end position="347"/>
    </location>
</feature>
<sequence length="347" mass="36853">MDLFVQNLHEISLYTTIYTNPPPPLPLQVQNSKGQNGFVPSNYVKREKPQKPSLLDNLKKKVKHRKSSDSKTPPSPGYVDVDVDSRDSQDDLLYDHAVVTSDPGAAASPLNLPAVAKFRYEPAREDEVALVKGARLLVLEKSNDGWWRGECAGKAGWFPSNYVQLDAEAATPGDDVAATAAAGEGGATVLALFGFTARNEEELSIARGETLHLVEKPPDDPEWWKLRAAGGALGLVPKNYVKLCEGATAAAAAGAPPDARTSSSPSGSKTPPSPGARGPPSPGARGASARPAEGAAGDSRAQVMADKEFYYGKLSRTDCDNLLGTFGTPGDFLVRDSETHVSTQRDT</sequence>
<dbReference type="Pfam" id="PF00017">
    <property type="entry name" value="SH2"/>
    <property type="match status" value="1"/>
</dbReference>
<evidence type="ECO:0000313" key="9">
    <source>
        <dbReference type="RefSeq" id="XP_014678366.1"/>
    </source>
</evidence>
<evidence type="ECO:0000256" key="4">
    <source>
        <dbReference type="PROSITE-ProRule" id="PRU00192"/>
    </source>
</evidence>
<reference evidence="9" key="1">
    <citation type="submission" date="2025-08" db="UniProtKB">
        <authorList>
            <consortium name="RefSeq"/>
        </authorList>
    </citation>
    <scope>IDENTIFICATION</scope>
</reference>
<dbReference type="Proteomes" id="UP000695022">
    <property type="component" value="Unplaced"/>
</dbReference>
<dbReference type="Pfam" id="PF14604">
    <property type="entry name" value="SH3_9"/>
    <property type="match status" value="1"/>
</dbReference>
<evidence type="ECO:0000256" key="3">
    <source>
        <dbReference type="PROSITE-ProRule" id="PRU00191"/>
    </source>
</evidence>
<keyword evidence="1 4" id="KW-0728">SH3 domain</keyword>